<organism evidence="1">
    <name type="scientific">marine metagenome</name>
    <dbReference type="NCBI Taxonomy" id="408172"/>
    <lineage>
        <taxon>unclassified sequences</taxon>
        <taxon>metagenomes</taxon>
        <taxon>ecological metagenomes</taxon>
    </lineage>
</organism>
<gene>
    <name evidence="1" type="ORF">METZ01_LOCUS240119</name>
</gene>
<protein>
    <recommendedName>
        <fullName evidence="2">Replication-associated protein G2P N-terminal domain-containing protein</fullName>
    </recommendedName>
</protein>
<reference evidence="1" key="1">
    <citation type="submission" date="2018-05" db="EMBL/GenBank/DDBJ databases">
        <authorList>
            <person name="Lanie J.A."/>
            <person name="Ng W.-L."/>
            <person name="Kazmierczak K.M."/>
            <person name="Andrzejewski T.M."/>
            <person name="Davidsen T.M."/>
            <person name="Wayne K.J."/>
            <person name="Tettelin H."/>
            <person name="Glass J.I."/>
            <person name="Rusch D."/>
            <person name="Podicherti R."/>
            <person name="Tsui H.-C.T."/>
            <person name="Winkler M.E."/>
        </authorList>
    </citation>
    <scope>NUCLEOTIDE SEQUENCE</scope>
</reference>
<name>A0A382HJM4_9ZZZZ</name>
<sequence>MIDKIHISFPNKFKISDKARFKRIPSTIDEGTGEIIYPNDGLYITDEDRVVEGQKAFMHNDYFHITITPTYKNILLNLTKVSQFGINLRPIDYKEALNSFQLIQDSLEENGIYLDLRECELKRIEIFKNLSPTKPFRDYVKALDYLEIKRGFNRKYGQSYYFENDSRKLSFYDKTKELIDSKEIKPETGNIIGPCIRAEYRLFNKIVIKRELQLTTLGDLLDNWDDLKDRYNKSVASFLQPYEKKLPRPEVTFKNEADILKYFFDTYRTRSGWNNYRKYLGSTTMINNWDSLNDLREVISEYKSSDAVSRHIKDLRADAMELPLSPDVSPLGLLQEFKSMLLS</sequence>
<dbReference type="AlphaFoldDB" id="A0A382HJM4"/>
<proteinExistence type="predicted"/>
<evidence type="ECO:0000313" key="1">
    <source>
        <dbReference type="EMBL" id="SVB87265.1"/>
    </source>
</evidence>
<dbReference type="EMBL" id="UINC01061558">
    <property type="protein sequence ID" value="SVB87265.1"/>
    <property type="molecule type" value="Genomic_DNA"/>
</dbReference>
<accession>A0A382HJM4</accession>
<evidence type="ECO:0008006" key="2">
    <source>
        <dbReference type="Google" id="ProtNLM"/>
    </source>
</evidence>